<dbReference type="HOGENOM" id="CLU_024503_1_0_5"/>
<dbReference type="KEGG" id="gbe:GbCGDNIH1_1436"/>
<protein>
    <submittedName>
        <fullName evidence="2">Cytosolic protein</fullName>
    </submittedName>
</protein>
<reference evidence="2 3" key="1">
    <citation type="journal article" date="2007" name="J. Bacteriol.">
        <title>Genome sequence analysis of the emerging human pathogenic acetic acid bacterium Granulibacter bethesdensis.</title>
        <authorList>
            <person name="Greenberg D.E."/>
            <person name="Porcella S.F."/>
            <person name="Zelazny A.M."/>
            <person name="Virtaneva K."/>
            <person name="Sturdevant D.E."/>
            <person name="Kupko J.J.III."/>
            <person name="Barbian K.D."/>
            <person name="Babar A."/>
            <person name="Dorward D.W."/>
            <person name="Holland S.M."/>
        </authorList>
    </citation>
    <scope>NUCLEOTIDE SEQUENCE [LARGE SCALE GENOMIC DNA]</scope>
    <source>
        <strain evidence="3">ATCC BAA-1260 / CGDNIH1</strain>
    </source>
</reference>
<keyword evidence="3" id="KW-1185">Reference proteome</keyword>
<dbReference type="Proteomes" id="UP000001963">
    <property type="component" value="Chromosome"/>
</dbReference>
<dbReference type="AlphaFoldDB" id="Q0BS68"/>
<sequence length="632" mass="67304">MILNGSLNVAGHYPTADLAGFLPSNVRCMFTMSWKLHFYRTVSGRNEPLTETIYSGELMRKAHSAFKCSLLAATAVAAASFQTAHADSMDDKVVAIEKQIQALKGELHHVRSELARRDKDIVAAHQEAKQAQETAIRSEAAARQATHALDMQPAGNLGSIVGITRSSPAYDSATSAQLADGGKTQGALRLGPVTITVGGFIEAASVFRTTSEGADIASSWNGIPFRNNVAGNLSEFRETARQSRVSLLAQSDVGKYTHLAAYLESDFLGAAPTANSTESNSYNPRLRHGYLTIDRSDMGLHLLAGQTWSLLTQSTSEITPRKELTPFTIDAQYVPGFVWTRQPQIRLWKTLDNHRVNIAMGLENPQTSMYVGPNQVTTAGQSATDTALGGATVTYAQAGGSGYAGTNNYSLDPAPDITAKVAFDPGYGHYELFGVARFLRTHVTYNGSGTSQVVPAGGGGASFVIPMFNKKVTLQGNFLAGVGIGRYGSSQLPDATLGRNGDPVPLPEVMAMVGVVGHPRPSLDLYAYVGTEQEGSRSYSANGKGYGYGSPLYSNVGCSIEGAAAGTCVGNTSGIVQGTTGFWWRALKGPYGTVQTGLQYSYTERTAFKGLGGSPVAHAHIAMFSIRYYPFQ</sequence>
<evidence type="ECO:0000256" key="1">
    <source>
        <dbReference type="SAM" id="Coils"/>
    </source>
</evidence>
<proteinExistence type="predicted"/>
<accession>Q0BS68</accession>
<gene>
    <name evidence="2" type="ordered locus">GbCGDNIH1_1436</name>
</gene>
<keyword evidence="1" id="KW-0175">Coiled coil</keyword>
<evidence type="ECO:0000313" key="3">
    <source>
        <dbReference type="Proteomes" id="UP000001963"/>
    </source>
</evidence>
<evidence type="ECO:0000313" key="2">
    <source>
        <dbReference type="EMBL" id="ABI62334.1"/>
    </source>
</evidence>
<dbReference type="STRING" id="391165.GbCGDNIH1_1436"/>
<name>Q0BS68_GRABC</name>
<feature type="coiled-coil region" evidence="1">
    <location>
        <begin position="86"/>
        <end position="113"/>
    </location>
</feature>
<dbReference type="eggNOG" id="COG3170">
    <property type="taxonomic scope" value="Bacteria"/>
</dbReference>
<organism evidence="2 3">
    <name type="scientific">Granulibacter bethesdensis (strain ATCC BAA-1260 / CGDNIH1)</name>
    <dbReference type="NCBI Taxonomy" id="391165"/>
    <lineage>
        <taxon>Bacteria</taxon>
        <taxon>Pseudomonadati</taxon>
        <taxon>Pseudomonadota</taxon>
        <taxon>Alphaproteobacteria</taxon>
        <taxon>Acetobacterales</taxon>
        <taxon>Acetobacteraceae</taxon>
        <taxon>Granulibacter</taxon>
    </lineage>
</organism>
<dbReference type="EMBL" id="CP000394">
    <property type="protein sequence ID" value="ABI62334.1"/>
    <property type="molecule type" value="Genomic_DNA"/>
</dbReference>